<dbReference type="GO" id="GO:0040037">
    <property type="term" value="P:negative regulation of fibroblast growth factor receptor signaling pathway"/>
    <property type="evidence" value="ECO:0007669"/>
    <property type="project" value="TreeGrafter"/>
</dbReference>
<reference evidence="3" key="2">
    <citation type="submission" date="2025-09" db="UniProtKB">
        <authorList>
            <consortium name="Ensembl"/>
        </authorList>
    </citation>
    <scope>IDENTIFICATION</scope>
</reference>
<dbReference type="PANTHER" id="PTHR12365:SF7">
    <property type="entry name" value="PROTEIN SPROUTY"/>
    <property type="match status" value="1"/>
</dbReference>
<feature type="region of interest" description="Disordered" evidence="2">
    <location>
        <begin position="1"/>
        <end position="23"/>
    </location>
</feature>
<dbReference type="GeneTree" id="ENSGT00950000183055"/>
<keyword evidence="4" id="KW-1185">Reference proteome</keyword>
<sequence>MENPTSRRDESPGPAPRPADQAVCPVLSLDQIKTVKVSNDYTEGPGGSGRVAGHSTSPHKGEQRGLAVTPGRLDRSTSTGSTASKSSSARTSISSTSSEQRLLLGPTPVQNVGPKPKVSPGDVVRIQPRCCGRCRCTRCASPRALPTCWLCEKRCLCSASAALEYATCLCCVQALFYHCSQTDVGDSGDSWADNPCSCRRAHCALRWGCLGLLSLAMPCLLCYPPGRAALNLCQTVYDRATRPGCRCRDSAAVERKVVEPPRHSFFLPG</sequence>
<dbReference type="Pfam" id="PF05210">
    <property type="entry name" value="Sprouty"/>
    <property type="match status" value="1"/>
</dbReference>
<dbReference type="GO" id="GO:0046580">
    <property type="term" value="P:negative regulation of Ras protein signal transduction"/>
    <property type="evidence" value="ECO:0007669"/>
    <property type="project" value="TreeGrafter"/>
</dbReference>
<dbReference type="PANTHER" id="PTHR12365">
    <property type="entry name" value="SPROUTY"/>
    <property type="match status" value="1"/>
</dbReference>
<feature type="compositionally biased region" description="Basic and acidic residues" evidence="2">
    <location>
        <begin position="1"/>
        <end position="11"/>
    </location>
</feature>
<dbReference type="PROSITE" id="PS51227">
    <property type="entry name" value="SPR"/>
    <property type="match status" value="1"/>
</dbReference>
<evidence type="ECO:0000256" key="2">
    <source>
        <dbReference type="SAM" id="MobiDB-lite"/>
    </source>
</evidence>
<dbReference type="AlphaFoldDB" id="A0A8C4R4L9"/>
<dbReference type="Proteomes" id="UP000694388">
    <property type="component" value="Unplaced"/>
</dbReference>
<reference evidence="3" key="1">
    <citation type="submission" date="2025-08" db="UniProtKB">
        <authorList>
            <consortium name="Ensembl"/>
        </authorList>
    </citation>
    <scope>IDENTIFICATION</scope>
</reference>
<dbReference type="InterPro" id="IPR007875">
    <property type="entry name" value="Sprouty"/>
</dbReference>
<dbReference type="GO" id="GO:0048513">
    <property type="term" value="P:animal organ development"/>
    <property type="evidence" value="ECO:0007669"/>
    <property type="project" value="TreeGrafter"/>
</dbReference>
<proteinExistence type="inferred from homology"/>
<feature type="compositionally biased region" description="Low complexity" evidence="2">
    <location>
        <begin position="76"/>
        <end position="98"/>
    </location>
</feature>
<dbReference type="OMA" id="CTRCASP"/>
<evidence type="ECO:0000313" key="3">
    <source>
        <dbReference type="Ensembl" id="ENSEBUP00000024056.1"/>
    </source>
</evidence>
<organism evidence="3 4">
    <name type="scientific">Eptatretus burgeri</name>
    <name type="common">Inshore hagfish</name>
    <dbReference type="NCBI Taxonomy" id="7764"/>
    <lineage>
        <taxon>Eukaryota</taxon>
        <taxon>Metazoa</taxon>
        <taxon>Chordata</taxon>
        <taxon>Craniata</taxon>
        <taxon>Vertebrata</taxon>
        <taxon>Cyclostomata</taxon>
        <taxon>Myxini</taxon>
        <taxon>Myxiniformes</taxon>
        <taxon>Myxinidae</taxon>
        <taxon>Eptatretinae</taxon>
        <taxon>Eptatretus</taxon>
    </lineage>
</organism>
<dbReference type="GO" id="GO:0016020">
    <property type="term" value="C:membrane"/>
    <property type="evidence" value="ECO:0007669"/>
    <property type="project" value="InterPro"/>
</dbReference>
<dbReference type="Ensembl" id="ENSEBUT00000024632.1">
    <property type="protein sequence ID" value="ENSEBUP00000024056.1"/>
    <property type="gene ID" value="ENSEBUG00000014813.1"/>
</dbReference>
<evidence type="ECO:0000256" key="1">
    <source>
        <dbReference type="ARBA" id="ARBA00010964"/>
    </source>
</evidence>
<evidence type="ECO:0000313" key="4">
    <source>
        <dbReference type="Proteomes" id="UP000694388"/>
    </source>
</evidence>
<dbReference type="InterPro" id="IPR051192">
    <property type="entry name" value="Sprouty_domain"/>
</dbReference>
<feature type="region of interest" description="Disordered" evidence="2">
    <location>
        <begin position="35"/>
        <end position="120"/>
    </location>
</feature>
<dbReference type="GO" id="GO:0005829">
    <property type="term" value="C:cytosol"/>
    <property type="evidence" value="ECO:0007669"/>
    <property type="project" value="TreeGrafter"/>
</dbReference>
<comment type="similarity">
    <text evidence="1">Belongs to the sprouty family.</text>
</comment>
<protein>
    <submittedName>
        <fullName evidence="3">Sprouty RTK signaling antagonist 2</fullName>
    </submittedName>
</protein>
<accession>A0A8C4R4L9</accession>
<name>A0A8C4R4L9_EPTBU</name>